<name>A0A368S7N9_SETIT</name>
<sequence>MARWNQRSIYRVPEFIKKLSNSDAYRPHFISLGPYHHGEPHLLPMEEHKRLAVLHMVKQASKPLQEFVAVIEDVVDELQCAYGDLDDKWRGANKGRFVEMVEGGCFVLEFIRAKAIRSEGKRRATIAMENQLPLGSSRSAEAPSFFPAVQRGTSPCAREINSMVEDMEILGFHFLGILHKGYCGISPHWEGMDIHHPRTPSAVELNQAGIQFKKSNTDSIHDVDFKNGVLSMKVFKFYDSTELELLNLMAFEWLHPDAKQDVRSYISFLDNIIESETQHRHNRLGQVKWTMNAHCSKHRNKWGAIFVNNYLSNPWVFISLVAAVIPLIATIVQTIYTIVPFYTKKS</sequence>
<reference evidence="2" key="2">
    <citation type="submission" date="2015-07" db="EMBL/GenBank/DDBJ databases">
        <authorList>
            <person name="Noorani M."/>
        </authorList>
    </citation>
    <scope>NUCLEOTIDE SEQUENCE</scope>
    <source>
        <strain evidence="2">Yugu1</strain>
    </source>
</reference>
<keyword evidence="1" id="KW-1133">Transmembrane helix</keyword>
<dbReference type="EMBL" id="CM003535">
    <property type="protein sequence ID" value="RCV38445.1"/>
    <property type="molecule type" value="Genomic_DNA"/>
</dbReference>
<dbReference type="PANTHER" id="PTHR31170">
    <property type="entry name" value="BNAC04G53230D PROTEIN"/>
    <property type="match status" value="1"/>
</dbReference>
<evidence type="ECO:0000313" key="2">
    <source>
        <dbReference type="EMBL" id="RCV38445.1"/>
    </source>
</evidence>
<feature type="transmembrane region" description="Helical" evidence="1">
    <location>
        <begin position="315"/>
        <end position="339"/>
    </location>
</feature>
<dbReference type="STRING" id="4555.A0A368S7N9"/>
<reference evidence="2" key="1">
    <citation type="journal article" date="2012" name="Nat. Biotechnol.">
        <title>Reference genome sequence of the model plant Setaria.</title>
        <authorList>
            <person name="Bennetzen J.L."/>
            <person name="Schmutz J."/>
            <person name="Wang H."/>
            <person name="Percifield R."/>
            <person name="Hawkins J."/>
            <person name="Pontaroli A.C."/>
            <person name="Estep M."/>
            <person name="Feng L."/>
            <person name="Vaughn J.N."/>
            <person name="Grimwood J."/>
            <person name="Jenkins J."/>
            <person name="Barry K."/>
            <person name="Lindquist E."/>
            <person name="Hellsten U."/>
            <person name="Deshpande S."/>
            <person name="Wang X."/>
            <person name="Wu X."/>
            <person name="Mitros T."/>
            <person name="Triplett J."/>
            <person name="Yang X."/>
            <person name="Ye C.Y."/>
            <person name="Mauro-Herrera M."/>
            <person name="Wang L."/>
            <person name="Li P."/>
            <person name="Sharma M."/>
            <person name="Sharma R."/>
            <person name="Ronald P.C."/>
            <person name="Panaud O."/>
            <person name="Kellogg E.A."/>
            <person name="Brutnell T.P."/>
            <person name="Doust A.N."/>
            <person name="Tuskan G.A."/>
            <person name="Rokhsar D."/>
            <person name="Devos K.M."/>
        </authorList>
    </citation>
    <scope>NUCLEOTIDE SEQUENCE [LARGE SCALE GENOMIC DNA]</scope>
    <source>
        <strain evidence="2">Yugu1</strain>
    </source>
</reference>
<keyword evidence="1" id="KW-0812">Transmembrane</keyword>
<dbReference type="PANTHER" id="PTHR31170:SF18">
    <property type="entry name" value="(WILD MALAYSIAN BANANA) HYPOTHETICAL PROTEIN"/>
    <property type="match status" value="1"/>
</dbReference>
<evidence type="ECO:0000256" key="1">
    <source>
        <dbReference type="SAM" id="Phobius"/>
    </source>
</evidence>
<protein>
    <submittedName>
        <fullName evidence="2">Uncharacterized protein</fullName>
    </submittedName>
</protein>
<dbReference type="Pfam" id="PF03140">
    <property type="entry name" value="DUF247"/>
    <property type="match status" value="2"/>
</dbReference>
<organism evidence="2">
    <name type="scientific">Setaria italica</name>
    <name type="common">Foxtail millet</name>
    <name type="synonym">Panicum italicum</name>
    <dbReference type="NCBI Taxonomy" id="4555"/>
    <lineage>
        <taxon>Eukaryota</taxon>
        <taxon>Viridiplantae</taxon>
        <taxon>Streptophyta</taxon>
        <taxon>Embryophyta</taxon>
        <taxon>Tracheophyta</taxon>
        <taxon>Spermatophyta</taxon>
        <taxon>Magnoliopsida</taxon>
        <taxon>Liliopsida</taxon>
        <taxon>Poales</taxon>
        <taxon>Poaceae</taxon>
        <taxon>PACMAD clade</taxon>
        <taxon>Panicoideae</taxon>
        <taxon>Panicodae</taxon>
        <taxon>Paniceae</taxon>
        <taxon>Cenchrinae</taxon>
        <taxon>Setaria</taxon>
    </lineage>
</organism>
<proteinExistence type="predicted"/>
<dbReference type="OrthoDB" id="591587at2759"/>
<accession>A0A368S7N9</accession>
<dbReference type="AlphaFoldDB" id="A0A368S7N9"/>
<dbReference type="InterPro" id="IPR004158">
    <property type="entry name" value="DUF247_pln"/>
</dbReference>
<gene>
    <name evidence="2" type="ORF">SETIT_8G143000v2</name>
</gene>
<keyword evidence="1" id="KW-0472">Membrane</keyword>